<feature type="compositionally biased region" description="Pro residues" evidence="1">
    <location>
        <begin position="833"/>
        <end position="845"/>
    </location>
</feature>
<organism evidence="3">
    <name type="scientific">Leishmania guyanensis</name>
    <dbReference type="NCBI Taxonomy" id="5670"/>
    <lineage>
        <taxon>Eukaryota</taxon>
        <taxon>Discoba</taxon>
        <taxon>Euglenozoa</taxon>
        <taxon>Kinetoplastea</taxon>
        <taxon>Metakinetoplastina</taxon>
        <taxon>Trypanosomatida</taxon>
        <taxon>Trypanosomatidae</taxon>
        <taxon>Leishmaniinae</taxon>
        <taxon>Leishmania</taxon>
        <taxon>Leishmania guyanensis species complex</taxon>
    </lineage>
</organism>
<dbReference type="PANTHER" id="PTHR12436:SF3">
    <property type="entry name" value="GERMINAL-CENTER ASSOCIATED NUCLEAR PROTEIN"/>
    <property type="match status" value="1"/>
</dbReference>
<feature type="region of interest" description="Disordered" evidence="1">
    <location>
        <begin position="906"/>
        <end position="1138"/>
    </location>
</feature>
<feature type="region of interest" description="Disordered" evidence="1">
    <location>
        <begin position="1"/>
        <end position="29"/>
    </location>
</feature>
<feature type="region of interest" description="Disordered" evidence="1">
    <location>
        <begin position="1580"/>
        <end position="1616"/>
    </location>
</feature>
<dbReference type="InterPro" id="IPR045107">
    <property type="entry name" value="SAC3/GANP/THP3"/>
</dbReference>
<feature type="compositionally biased region" description="Low complexity" evidence="1">
    <location>
        <begin position="1007"/>
        <end position="1021"/>
    </location>
</feature>
<feature type="compositionally biased region" description="Basic and acidic residues" evidence="1">
    <location>
        <begin position="1056"/>
        <end position="1065"/>
    </location>
</feature>
<dbReference type="Gene3D" id="1.25.40.990">
    <property type="match status" value="1"/>
</dbReference>
<feature type="compositionally biased region" description="Acidic residues" evidence="1">
    <location>
        <begin position="1041"/>
        <end position="1055"/>
    </location>
</feature>
<evidence type="ECO:0000313" key="3">
    <source>
        <dbReference type="EMBL" id="CCM13742.1"/>
    </source>
</evidence>
<evidence type="ECO:0000256" key="1">
    <source>
        <dbReference type="SAM" id="MobiDB-lite"/>
    </source>
</evidence>
<dbReference type="Pfam" id="PF03399">
    <property type="entry name" value="SAC3_GANP"/>
    <property type="match status" value="1"/>
</dbReference>
<feature type="compositionally biased region" description="Polar residues" evidence="1">
    <location>
        <begin position="578"/>
        <end position="591"/>
    </location>
</feature>
<feature type="region of interest" description="Disordered" evidence="1">
    <location>
        <begin position="723"/>
        <end position="750"/>
    </location>
</feature>
<feature type="compositionally biased region" description="Basic and acidic residues" evidence="1">
    <location>
        <begin position="923"/>
        <end position="943"/>
    </location>
</feature>
<protein>
    <recommendedName>
        <fullName evidence="2">SAC3/GANP/THP3 conserved domain-containing protein</fullName>
    </recommendedName>
</protein>
<gene>
    <name evidence="3" type="primary">LgM4147LRVhigh.12.00430.00290</name>
    <name evidence="3" type="ORF">BN36_1212530</name>
</gene>
<dbReference type="InterPro" id="IPR005062">
    <property type="entry name" value="SAC3/GANP/THP3_conserved"/>
</dbReference>
<reference evidence="3" key="1">
    <citation type="submission" date="2012-08" db="EMBL/GenBank/DDBJ databases">
        <title>Comparative genomics of metastatic and non-metastatic Leishmania guyanensis provides insights into polygenic factors involved in Leishmania RNA virus infection.</title>
        <authorList>
            <person name="Smith D."/>
            <person name="Hertz-Fowler C."/>
            <person name="Martin R."/>
            <person name="Dickens N."/>
            <person name="Fasel N."/>
            <person name="Falquet L."/>
            <person name="Beverley S."/>
            <person name="Zangger H."/>
            <person name="Calderon-Copete S."/>
            <person name="Mottram J."/>
            <person name="Xenarios I."/>
        </authorList>
    </citation>
    <scope>NUCLEOTIDE SEQUENCE</scope>
    <source>
        <strain evidence="3">MHOM/BR/75/M4147/SSU:IR2SAT-LUC</strain>
    </source>
</reference>
<sequence>MQRLQYGPQQQPPPPPPQQQQQERQSATAEAVDVPYSDANIAMVLSLSPFSEFCKLRDNWTAKPLIRGRYIGMCGGDPAQRERREDFEHITLTSSPSASTHAFGGGARRHTVWGQVEAYSRSAAGKTIDPAQQRTPLALEKSMHFLVEHYLRVPHTHLVYTEAFRIWGYLWDRFRGIRTTWGPQLPPSNVSLHGYVDSETGRMLPMEELHCESYRRVRWLEFTVAALAVGGAYLCCSPDGCQRFMQDKKQFLESMSQCFTDLTVFYRAEQRHRNAELFSVLLLLYGLQQELKVEDRSSFCRFYTVIVNGEPRLCPESASESVNLAQVYRELEKQPYMLETEPVRVVLELIHFWAARQWFQFFSFCKSARMTPLQRAVVFQSFTYGRYRAVLDLVLPNYYVYPKLRVRHAILVTELADQLMMHHEHCLEFLKRMGLDAQLECKTPHQLPPHAADSLYPIMPAPSGAAAATFASASESGDKAEWYLNLCHPNSDPVITADELEKRCVNKRVLFFPTYPAFFGFRVSHEAYERFPDAKGFPTTSAEDVRDALVVTSSSSPVVHGTVRPLSGFQGGAGPQSKAGTLSRRSAASTNRSDDGDHGGDEGCHADAYCDEGKQTGRDSPPFFDKEAALLSQLGCPVNLMEVLEAYCPPYHSEVAALRLSDTSEELFASLPAHRAEMLLRCRQLRLQARHWQRTPVRDNTTAALVSDEEALNWAEKMEMESVSTTSSLLNGSGNDDVLDDEGEESHSDEAAVRHALGVVVSPLKSDAELPAVISEARQLITAIRDNPLYAAAAAARAEAEAGEKSRQAKQKEADAQRKETAAEVTRSDQHPSSPPPFPPKPPSQPQRALALPELGPCIVVPLPDNYSDDADQRCNSQNAHVVVESPTTLPTQRLADMIGNNAETQVVTEGSERGPRDVSTTHQERPQSMSREDSAETVEPHRHIQAQSSASPPPPFSMPPVQFHTPMPEPPMPTAVSVFTPGKREPVVVAGTDTTTPPPAVAQYEGSSTSTSNSSSGSSSAPMLGYSHLKPLKQTLPEDGKDDAESAGDDDDKESELLSSRDKSSSASVVDDVESALNSNNAESGTLVPPIPPLWGGQRPLPAPPPMAVIDSFTPRSPLKKRPASSAAPPASHRIDREVERGVASGNESVEDAVEEVPASVNDEGLWKHHKAETARQPGVFAQRPPSAGIPASSVDVFARACVPLIEEYLHLWMRLTHEDDTTLRTAAQYVLNLREAEATAEATRSANEGGNEADCAALNRRGGLMQRRYRSALRDEKGATATVSTWRQQWRLQRTAQAMARVARQLLTTAVLRGSVSEYGQLMWDLSISESEPSTTMGRDAAFGSGLCATEPGRGDAAKARAAQRHRVAYDGSDDARAARLSCGCSAAMLSVGDADVILAAAQVQPAGALARGAYSTITAWPSAPNGSSMRSAASIPVTEESSGLGYAKTICKSALNKTLSTVFSCGVGAETLPSHDSLASFFSNAVDVSLDSADDCGRSRRCCPAAALQLTSIYIWVSTESHCHRERLAIRAPPAATSAVDSTAFAWLFQNERERWLVSVMLPATSFTAMAVSADVSDRGDDDGRASWLQPNPSRRSGKRRRSSGQNSHVGDDTRGVMWLSEVDIDPHSATSPSPVPLVARLFHRDHFSDVLTVRSTLLAPTYNVGAAAQRSSAVPLMTRITLYGCDVHALPRLRVRRDGGVRLAQQHTCVAATHSPRKAAQVKASPDSTRALAMSHAHYTALLAVDIAEPGYMAKARRVLTAVVASHVARTTAMPARGAPAAAMEWNGHQEGVQEQNCVAGVLVCLLSSPAQVAATAPIVAEIKDVFGDLWHDRHGAGEKSKDGAVSEASTPTVVGVRIMYGDAEGAKAAMKTGMQALLSSYAQQALSVLAGDG</sequence>
<feature type="region of interest" description="Disordered" evidence="1">
    <location>
        <begin position="562"/>
        <end position="600"/>
    </location>
</feature>
<accession>A0A1E1IRQ3</accession>
<feature type="region of interest" description="Disordered" evidence="1">
    <location>
        <begin position="801"/>
        <end position="849"/>
    </location>
</feature>
<evidence type="ECO:0000259" key="2">
    <source>
        <dbReference type="Pfam" id="PF03399"/>
    </source>
</evidence>
<dbReference type="GO" id="GO:0070390">
    <property type="term" value="C:transcription export complex 2"/>
    <property type="evidence" value="ECO:0007669"/>
    <property type="project" value="TreeGrafter"/>
</dbReference>
<feature type="compositionally biased region" description="Polar residues" evidence="1">
    <location>
        <begin position="723"/>
        <end position="734"/>
    </location>
</feature>
<proteinExistence type="predicted"/>
<dbReference type="GO" id="GO:0005737">
    <property type="term" value="C:cytoplasm"/>
    <property type="evidence" value="ECO:0007669"/>
    <property type="project" value="TreeGrafter"/>
</dbReference>
<feature type="compositionally biased region" description="Basic and acidic residues" evidence="1">
    <location>
        <begin position="801"/>
        <end position="830"/>
    </location>
</feature>
<name>A0A1E1IRQ3_LEIGU</name>
<feature type="domain" description="SAC3/GANP/THP3 conserved" evidence="2">
    <location>
        <begin position="116"/>
        <end position="436"/>
    </location>
</feature>
<dbReference type="GO" id="GO:0006406">
    <property type="term" value="P:mRNA export from nucleus"/>
    <property type="evidence" value="ECO:0007669"/>
    <property type="project" value="TreeGrafter"/>
</dbReference>
<dbReference type="PANTHER" id="PTHR12436">
    <property type="entry name" value="80 KDA MCM3-ASSOCIATED PROTEIN"/>
    <property type="match status" value="1"/>
</dbReference>
<dbReference type="EMBL" id="CALQ01000358">
    <property type="protein sequence ID" value="CCM13742.1"/>
    <property type="molecule type" value="Genomic_DNA"/>
</dbReference>